<dbReference type="AlphaFoldDB" id="A0AAV6UA66"/>
<comment type="caution">
    <text evidence="2">The sequence shown here is derived from an EMBL/GenBank/DDBJ whole genome shotgun (WGS) entry which is preliminary data.</text>
</comment>
<gene>
    <name evidence="2" type="ORF">JTE90_002897</name>
</gene>
<protein>
    <submittedName>
        <fullName evidence="2">Uncharacterized protein</fullName>
    </submittedName>
</protein>
<accession>A0AAV6UA66</accession>
<evidence type="ECO:0000313" key="2">
    <source>
        <dbReference type="EMBL" id="KAG8181215.1"/>
    </source>
</evidence>
<feature type="compositionally biased region" description="Polar residues" evidence="1">
    <location>
        <begin position="173"/>
        <end position="192"/>
    </location>
</feature>
<proteinExistence type="predicted"/>
<evidence type="ECO:0000256" key="1">
    <source>
        <dbReference type="SAM" id="MobiDB-lite"/>
    </source>
</evidence>
<feature type="region of interest" description="Disordered" evidence="1">
    <location>
        <begin position="1"/>
        <end position="55"/>
    </location>
</feature>
<organism evidence="2 3">
    <name type="scientific">Oedothorax gibbosus</name>
    <dbReference type="NCBI Taxonomy" id="931172"/>
    <lineage>
        <taxon>Eukaryota</taxon>
        <taxon>Metazoa</taxon>
        <taxon>Ecdysozoa</taxon>
        <taxon>Arthropoda</taxon>
        <taxon>Chelicerata</taxon>
        <taxon>Arachnida</taxon>
        <taxon>Araneae</taxon>
        <taxon>Araneomorphae</taxon>
        <taxon>Entelegynae</taxon>
        <taxon>Araneoidea</taxon>
        <taxon>Linyphiidae</taxon>
        <taxon>Erigoninae</taxon>
        <taxon>Oedothorax</taxon>
    </lineage>
</organism>
<sequence length="192" mass="21926">MSTKDSLETIPVGRSSERKLSPGRKSLNAELYGLGRTMKHPQPRDKETGIFDAFRLPPPDKNTLIRKINNYSESQVFAPAQTLPPRPQTPMELTTKYKLFIKPPPKIKVKKDDRMIKSSAFDVEDRIMLPRFYVKKDPITGEDGNAKITKKRQNQLKLRNPITFEGIAENRFPNRNMQPPGGTSSISLEYIE</sequence>
<feature type="region of interest" description="Disordered" evidence="1">
    <location>
        <begin position="171"/>
        <end position="192"/>
    </location>
</feature>
<evidence type="ECO:0000313" key="3">
    <source>
        <dbReference type="Proteomes" id="UP000827092"/>
    </source>
</evidence>
<reference evidence="2 3" key="1">
    <citation type="journal article" date="2022" name="Nat. Ecol. Evol.">
        <title>A masculinizing supergene underlies an exaggerated male reproductive morph in a spider.</title>
        <authorList>
            <person name="Hendrickx F."/>
            <person name="De Corte Z."/>
            <person name="Sonet G."/>
            <person name="Van Belleghem S.M."/>
            <person name="Kostlbacher S."/>
            <person name="Vangestel C."/>
        </authorList>
    </citation>
    <scope>NUCLEOTIDE SEQUENCE [LARGE SCALE GENOMIC DNA]</scope>
    <source>
        <strain evidence="2">W744_W776</strain>
    </source>
</reference>
<name>A0AAV6UA66_9ARAC</name>
<dbReference type="EMBL" id="JAFNEN010000527">
    <property type="protein sequence ID" value="KAG8181215.1"/>
    <property type="molecule type" value="Genomic_DNA"/>
</dbReference>
<dbReference type="Proteomes" id="UP000827092">
    <property type="component" value="Unassembled WGS sequence"/>
</dbReference>
<keyword evidence="3" id="KW-1185">Reference proteome</keyword>